<accession>A0A9N9P684</accession>
<keyword evidence="3" id="KW-1185">Reference proteome</keyword>
<dbReference type="InterPro" id="IPR029526">
    <property type="entry name" value="PGBD"/>
</dbReference>
<dbReference type="PANTHER" id="PTHR46599">
    <property type="entry name" value="PIGGYBAC TRANSPOSABLE ELEMENT-DERIVED PROTEIN 4"/>
    <property type="match status" value="1"/>
</dbReference>
<comment type="caution">
    <text evidence="2">The sequence shown here is derived from an EMBL/GenBank/DDBJ whole genome shotgun (WGS) entry which is preliminary data.</text>
</comment>
<dbReference type="AlphaFoldDB" id="A0A9N9P684"/>
<organism evidence="2 3">
    <name type="scientific">Cetraspora pellucida</name>
    <dbReference type="NCBI Taxonomy" id="1433469"/>
    <lineage>
        <taxon>Eukaryota</taxon>
        <taxon>Fungi</taxon>
        <taxon>Fungi incertae sedis</taxon>
        <taxon>Mucoromycota</taxon>
        <taxon>Glomeromycotina</taxon>
        <taxon>Glomeromycetes</taxon>
        <taxon>Diversisporales</taxon>
        <taxon>Gigasporaceae</taxon>
        <taxon>Cetraspora</taxon>
    </lineage>
</organism>
<evidence type="ECO:0000259" key="1">
    <source>
        <dbReference type="Pfam" id="PF13843"/>
    </source>
</evidence>
<dbReference type="PANTHER" id="PTHR46599:SF3">
    <property type="entry name" value="PIGGYBAC TRANSPOSABLE ELEMENT-DERIVED PROTEIN 4"/>
    <property type="match status" value="1"/>
</dbReference>
<dbReference type="OrthoDB" id="2432418at2759"/>
<protein>
    <submittedName>
        <fullName evidence="2">10211_t:CDS:1</fullName>
    </submittedName>
</protein>
<dbReference type="Pfam" id="PF13843">
    <property type="entry name" value="DDE_Tnp_1_7"/>
    <property type="match status" value="1"/>
</dbReference>
<gene>
    <name evidence="2" type="ORF">CPELLU_LOCUS16820</name>
</gene>
<reference evidence="2" key="1">
    <citation type="submission" date="2021-06" db="EMBL/GenBank/DDBJ databases">
        <authorList>
            <person name="Kallberg Y."/>
            <person name="Tangrot J."/>
            <person name="Rosling A."/>
        </authorList>
    </citation>
    <scope>NUCLEOTIDE SEQUENCE</scope>
    <source>
        <strain evidence="2">FL966</strain>
    </source>
</reference>
<sequence>MFSAPGPSLLASSSTLFLIEDTEDIEYSDNTIVVNTNSYALTKNASAFGRRWQNLTCKELIIWIALVIYQGLFKSLSFEQYWNEDTRFPLHHISRQMTLKCFKQIMRYLHISSPAEMINHYFEKLKPLLSHYLWQIGISACGTVRKTASGFPKKLKVNRNIKLNWDVHSGIIINKVMAVFWQDNGPVTMLTMVHSLVGDKWEIMHERIQGSTKKHKEFHHELVWELINLANNSVLQSSVVSGNHFVKWRKEKREVCQWCSWLANKQKLEMNRKSPNQSNFWYVECDVPLCCNAKRNCFLEFHINN</sequence>
<proteinExistence type="predicted"/>
<evidence type="ECO:0000313" key="3">
    <source>
        <dbReference type="Proteomes" id="UP000789759"/>
    </source>
</evidence>
<name>A0A9N9P684_9GLOM</name>
<evidence type="ECO:0000313" key="2">
    <source>
        <dbReference type="EMBL" id="CAG8787924.1"/>
    </source>
</evidence>
<dbReference type="EMBL" id="CAJVQA010026061">
    <property type="protein sequence ID" value="CAG8787924.1"/>
    <property type="molecule type" value="Genomic_DNA"/>
</dbReference>
<feature type="domain" description="PiggyBac transposable element-derived protein" evidence="1">
    <location>
        <begin position="31"/>
        <end position="131"/>
    </location>
</feature>
<dbReference type="Proteomes" id="UP000789759">
    <property type="component" value="Unassembled WGS sequence"/>
</dbReference>